<dbReference type="Pfam" id="PF25973">
    <property type="entry name" value="BSH_CzcB"/>
    <property type="match status" value="1"/>
</dbReference>
<keyword evidence="8" id="KW-0472">Membrane</keyword>
<dbReference type="EMBL" id="BMDI01000001">
    <property type="protein sequence ID" value="GGI16997.1"/>
    <property type="molecule type" value="Genomic_DNA"/>
</dbReference>
<evidence type="ECO:0000313" key="14">
    <source>
        <dbReference type="Proteomes" id="UP000642180"/>
    </source>
</evidence>
<dbReference type="GO" id="GO:0022857">
    <property type="term" value="F:transmembrane transporter activity"/>
    <property type="evidence" value="ECO:0007669"/>
    <property type="project" value="InterPro"/>
</dbReference>
<keyword evidence="13" id="KW-0575">Peroxidase</keyword>
<comment type="similarity">
    <text evidence="1">Belongs to the membrane fusion protein (MFP) (TC 8.A.1) family.</text>
</comment>
<feature type="domain" description="CzcB-like alpha-helical hairpin" evidence="9">
    <location>
        <begin position="174"/>
        <end position="233"/>
    </location>
</feature>
<keyword evidence="3" id="KW-0862">Zinc</keyword>
<feature type="transmembrane region" description="Helical" evidence="8">
    <location>
        <begin position="7"/>
        <end position="25"/>
    </location>
</feature>
<dbReference type="GO" id="GO:0015679">
    <property type="term" value="P:plasma membrane copper ion transport"/>
    <property type="evidence" value="ECO:0007669"/>
    <property type="project" value="TreeGrafter"/>
</dbReference>
<evidence type="ECO:0000256" key="8">
    <source>
        <dbReference type="SAM" id="Phobius"/>
    </source>
</evidence>
<keyword evidence="14" id="KW-1185">Reference proteome</keyword>
<dbReference type="InterPro" id="IPR058648">
    <property type="entry name" value="HH_CzcB-like"/>
</dbReference>
<organism evidence="13 14">
    <name type="scientific">Oxalicibacterium faecigallinarum</name>
    <dbReference type="NCBI Taxonomy" id="573741"/>
    <lineage>
        <taxon>Bacteria</taxon>
        <taxon>Pseudomonadati</taxon>
        <taxon>Pseudomonadota</taxon>
        <taxon>Betaproteobacteria</taxon>
        <taxon>Burkholderiales</taxon>
        <taxon>Oxalobacteraceae</taxon>
        <taxon>Oxalicibacterium</taxon>
    </lineage>
</organism>
<name>A0A8J3AUB5_9BURK</name>
<feature type="domain" description="CzcB-like C-terminal circularly permuted SH3-like" evidence="12">
    <location>
        <begin position="364"/>
        <end position="424"/>
    </location>
</feature>
<dbReference type="GO" id="GO:0030288">
    <property type="term" value="C:outer membrane-bounded periplasmic space"/>
    <property type="evidence" value="ECO:0007669"/>
    <property type="project" value="TreeGrafter"/>
</dbReference>
<evidence type="ECO:0000259" key="9">
    <source>
        <dbReference type="Pfam" id="PF25893"/>
    </source>
</evidence>
<dbReference type="Gene3D" id="2.40.420.20">
    <property type="match status" value="1"/>
</dbReference>
<dbReference type="SUPFAM" id="SSF111369">
    <property type="entry name" value="HlyD-like secretion proteins"/>
    <property type="match status" value="1"/>
</dbReference>
<dbReference type="Pfam" id="PF25954">
    <property type="entry name" value="Beta-barrel_RND_2"/>
    <property type="match status" value="1"/>
</dbReference>
<dbReference type="GO" id="GO:0060003">
    <property type="term" value="P:copper ion export"/>
    <property type="evidence" value="ECO:0007669"/>
    <property type="project" value="TreeGrafter"/>
</dbReference>
<dbReference type="InterPro" id="IPR051909">
    <property type="entry name" value="MFP_Cation_Efflux"/>
</dbReference>
<evidence type="ECO:0000256" key="3">
    <source>
        <dbReference type="ARBA" id="ARBA00022833"/>
    </source>
</evidence>
<evidence type="ECO:0000259" key="12">
    <source>
        <dbReference type="Pfam" id="PF25975"/>
    </source>
</evidence>
<evidence type="ECO:0000256" key="6">
    <source>
        <dbReference type="ARBA" id="ARBA00058766"/>
    </source>
</evidence>
<comment type="function">
    <text evidence="6">CzcA and CzcB together would act in zinc efflux nearly as effectively as the complete czc efflux system (CzcABC). The CzcB protein is thought to funnel zinc cations to the CzcA transport protein.</text>
</comment>
<gene>
    <name evidence="13" type="ORF">GCM10008066_06760</name>
</gene>
<dbReference type="Gene3D" id="2.40.30.170">
    <property type="match status" value="1"/>
</dbReference>
<feature type="compositionally biased region" description="Basic and acidic residues" evidence="7">
    <location>
        <begin position="33"/>
        <end position="90"/>
    </location>
</feature>
<evidence type="ECO:0000256" key="7">
    <source>
        <dbReference type="SAM" id="MobiDB-lite"/>
    </source>
</evidence>
<keyword evidence="8" id="KW-1133">Transmembrane helix</keyword>
<dbReference type="Pfam" id="PF25893">
    <property type="entry name" value="HH_CzcB"/>
    <property type="match status" value="1"/>
</dbReference>
<dbReference type="InterPro" id="IPR006143">
    <property type="entry name" value="RND_pump_MFP"/>
</dbReference>
<dbReference type="GO" id="GO:0004601">
    <property type="term" value="F:peroxidase activity"/>
    <property type="evidence" value="ECO:0007669"/>
    <property type="project" value="UniProtKB-KW"/>
</dbReference>
<feature type="domain" description="CzcB-like barrel-sandwich hybrid" evidence="11">
    <location>
        <begin position="135"/>
        <end position="279"/>
    </location>
</feature>
<evidence type="ECO:0000313" key="13">
    <source>
        <dbReference type="EMBL" id="GGI16997.1"/>
    </source>
</evidence>
<proteinExistence type="inferred from homology"/>
<dbReference type="Proteomes" id="UP000642180">
    <property type="component" value="Unassembled WGS sequence"/>
</dbReference>
<evidence type="ECO:0000256" key="4">
    <source>
        <dbReference type="ARBA" id="ARBA00023285"/>
    </source>
</evidence>
<evidence type="ECO:0000256" key="2">
    <source>
        <dbReference type="ARBA" id="ARBA00022448"/>
    </source>
</evidence>
<dbReference type="NCBIfam" id="TIGR01730">
    <property type="entry name" value="RND_mfp"/>
    <property type="match status" value="1"/>
</dbReference>
<keyword evidence="13" id="KW-0560">Oxidoreductase</keyword>
<reference evidence="14" key="1">
    <citation type="journal article" date="2019" name="Int. J. Syst. Evol. Microbiol.">
        <title>The Global Catalogue of Microorganisms (GCM) 10K type strain sequencing project: providing services to taxonomists for standard genome sequencing and annotation.</title>
        <authorList>
            <consortium name="The Broad Institute Genomics Platform"/>
            <consortium name="The Broad Institute Genome Sequencing Center for Infectious Disease"/>
            <person name="Wu L."/>
            <person name="Ma J."/>
        </authorList>
    </citation>
    <scope>NUCLEOTIDE SEQUENCE [LARGE SCALE GENOMIC DNA]</scope>
    <source>
        <strain evidence="14">CCM 2767</strain>
    </source>
</reference>
<dbReference type="Pfam" id="PF25975">
    <property type="entry name" value="CzcB_C"/>
    <property type="match status" value="1"/>
</dbReference>
<dbReference type="GO" id="GO:0046686">
    <property type="term" value="P:response to cadmium ion"/>
    <property type="evidence" value="ECO:0007669"/>
    <property type="project" value="UniProtKB-KW"/>
</dbReference>
<keyword evidence="2" id="KW-0813">Transport</keyword>
<dbReference type="AlphaFoldDB" id="A0A8J3AUB5"/>
<evidence type="ECO:0000259" key="11">
    <source>
        <dbReference type="Pfam" id="PF25973"/>
    </source>
</evidence>
<dbReference type="GO" id="GO:0046914">
    <property type="term" value="F:transition metal ion binding"/>
    <property type="evidence" value="ECO:0007669"/>
    <property type="project" value="TreeGrafter"/>
</dbReference>
<dbReference type="InterPro" id="IPR058649">
    <property type="entry name" value="CzcB_C"/>
</dbReference>
<dbReference type="InterPro" id="IPR058647">
    <property type="entry name" value="BSH_CzcB-like"/>
</dbReference>
<keyword evidence="4" id="KW-0170">Cobalt</keyword>
<evidence type="ECO:0000256" key="5">
    <source>
        <dbReference type="ARBA" id="ARBA00043263"/>
    </source>
</evidence>
<keyword evidence="8" id="KW-0812">Transmembrane</keyword>
<evidence type="ECO:0000259" key="10">
    <source>
        <dbReference type="Pfam" id="PF25954"/>
    </source>
</evidence>
<protein>
    <submittedName>
        <fullName evidence="13">Cytochrome-c peroxidase</fullName>
    </submittedName>
</protein>
<accession>A0A8J3AUB5</accession>
<dbReference type="FunFam" id="2.40.420.20:FF:000006">
    <property type="entry name" value="RND family efflux transporter MFP subunit"/>
    <property type="match status" value="1"/>
</dbReference>
<dbReference type="PANTHER" id="PTHR30097">
    <property type="entry name" value="CATION EFFLUX SYSTEM PROTEIN CUSB"/>
    <property type="match status" value="1"/>
</dbReference>
<sequence length="436" mass="47094">MKQNQKFAIIGIILATIALAALVYFTTGTSDSKSNKEDAHQHSEDEGKDSKSKSEKEHKAGDGDNHAKSSDGKDDGHGHSDSDGDDHSAEEAEADAVSITEEAMKLSGVETEKTGEAILESKLTLPGEIRFNQDRTAHIVPRVDGVVENVYAELGQQVKKGQLLATIASTSVSEMRSEARGAQKRLALAKITYEREKKLWEEKISAQQDYLQAEQVYQEAMIAAQNASQKLIAIGADTNGSTAMNRFELRAPFDGMLVERHLSMGEAVTASTNVMTLSDLSNVWAEIAVPAKELNSVLVGMSVKVRATSFESEVMGKVSYVGSLLGEQTRTATARVTLQNPKLSWRPGLFVNVDIVSSETKVPVTVTSDAIQSVEERTVVFVRTPDGFKATPVETGRTDGKHTEIKKGLEAGTVYASKGAFILKSELGKSTAEHAH</sequence>
<evidence type="ECO:0000256" key="1">
    <source>
        <dbReference type="ARBA" id="ARBA00009477"/>
    </source>
</evidence>
<dbReference type="InterPro" id="IPR058792">
    <property type="entry name" value="Beta-barrel_RND_2"/>
</dbReference>
<keyword evidence="5" id="KW-0105">Cadmium resistance</keyword>
<dbReference type="GO" id="GO:0016020">
    <property type="term" value="C:membrane"/>
    <property type="evidence" value="ECO:0007669"/>
    <property type="project" value="InterPro"/>
</dbReference>
<dbReference type="FunFam" id="2.40.30.170:FF:000010">
    <property type="entry name" value="Efflux RND transporter periplasmic adaptor subunit"/>
    <property type="match status" value="1"/>
</dbReference>
<comment type="caution">
    <text evidence="13">The sequence shown here is derived from an EMBL/GenBank/DDBJ whole genome shotgun (WGS) entry which is preliminary data.</text>
</comment>
<feature type="domain" description="CusB-like beta-barrel" evidence="10">
    <location>
        <begin position="282"/>
        <end position="357"/>
    </location>
</feature>
<dbReference type="PANTHER" id="PTHR30097:SF4">
    <property type="entry name" value="SLR6042 PROTEIN"/>
    <property type="match status" value="1"/>
</dbReference>
<dbReference type="Gene3D" id="1.10.287.470">
    <property type="entry name" value="Helix hairpin bin"/>
    <property type="match status" value="1"/>
</dbReference>
<dbReference type="RefSeq" id="WP_188379865.1">
    <property type="nucleotide sequence ID" value="NZ_BMDI01000001.1"/>
</dbReference>
<feature type="region of interest" description="Disordered" evidence="7">
    <location>
        <begin position="29"/>
        <end position="94"/>
    </location>
</feature>